<dbReference type="InterPro" id="IPR026891">
    <property type="entry name" value="Fn3-like"/>
</dbReference>
<dbReference type="Pfam" id="PF14310">
    <property type="entry name" value="Fn3-like"/>
    <property type="match status" value="1"/>
</dbReference>
<evidence type="ECO:0000259" key="1">
    <source>
        <dbReference type="SMART" id="SM01217"/>
    </source>
</evidence>
<organism evidence="2 3">
    <name type="scientific">Rhododendron griersonianum</name>
    <dbReference type="NCBI Taxonomy" id="479676"/>
    <lineage>
        <taxon>Eukaryota</taxon>
        <taxon>Viridiplantae</taxon>
        <taxon>Streptophyta</taxon>
        <taxon>Embryophyta</taxon>
        <taxon>Tracheophyta</taxon>
        <taxon>Spermatophyta</taxon>
        <taxon>Magnoliopsida</taxon>
        <taxon>eudicotyledons</taxon>
        <taxon>Gunneridae</taxon>
        <taxon>Pentapetalae</taxon>
        <taxon>asterids</taxon>
        <taxon>Ericales</taxon>
        <taxon>Ericaceae</taxon>
        <taxon>Ericoideae</taxon>
        <taxon>Rhodoreae</taxon>
        <taxon>Rhododendron</taxon>
    </lineage>
</organism>
<reference evidence="2" key="1">
    <citation type="submission" date="2020-08" db="EMBL/GenBank/DDBJ databases">
        <title>Plant Genome Project.</title>
        <authorList>
            <person name="Zhang R.-G."/>
        </authorList>
    </citation>
    <scope>NUCLEOTIDE SEQUENCE</scope>
    <source>
        <strain evidence="2">WSP0</strain>
        <tissue evidence="2">Leaf</tissue>
    </source>
</reference>
<feature type="domain" description="Fibronectin type III-like" evidence="1">
    <location>
        <begin position="1"/>
        <end position="56"/>
    </location>
</feature>
<comment type="caution">
    <text evidence="2">The sequence shown here is derived from an EMBL/GenBank/DDBJ whole genome shotgun (WGS) entry which is preliminary data.</text>
</comment>
<name>A0AAV6K7J6_9ERIC</name>
<accession>A0AAV6K7J6</accession>
<dbReference type="AlphaFoldDB" id="A0AAV6K7J6"/>
<gene>
    <name evidence="2" type="ORF">RHGRI_013822</name>
</gene>
<dbReference type="Proteomes" id="UP000823749">
    <property type="component" value="Chromosome 5"/>
</dbReference>
<keyword evidence="3" id="KW-1185">Reference proteome</keyword>
<evidence type="ECO:0000313" key="3">
    <source>
        <dbReference type="Proteomes" id="UP000823749"/>
    </source>
</evidence>
<evidence type="ECO:0000313" key="2">
    <source>
        <dbReference type="EMBL" id="KAG5548247.1"/>
    </source>
</evidence>
<dbReference type="Gene3D" id="2.60.40.10">
    <property type="entry name" value="Immunoglobulins"/>
    <property type="match status" value="1"/>
</dbReference>
<dbReference type="InterPro" id="IPR013783">
    <property type="entry name" value="Ig-like_fold"/>
</dbReference>
<proteinExistence type="predicted"/>
<dbReference type="EMBL" id="JACTNZ010000005">
    <property type="protein sequence ID" value="KAG5548247.1"/>
    <property type="molecule type" value="Genomic_DNA"/>
</dbReference>
<dbReference type="SMART" id="SM01217">
    <property type="entry name" value="Fn3_like"/>
    <property type="match status" value="1"/>
</dbReference>
<sequence length="81" mass="8732">MPSLELVGFERVEVKRGKTGTAKTELDACKRLSVADGEGKRKVVIGQHTLLVGSSSERQVKHHFNIRLAQSEGEGGGAFLV</sequence>
<protein>
    <recommendedName>
        <fullName evidence="1">Fibronectin type III-like domain-containing protein</fullName>
    </recommendedName>
</protein>